<organism evidence="5 6">
    <name type="scientific">Caldithrix abyssi DSM 13497</name>
    <dbReference type="NCBI Taxonomy" id="880073"/>
    <lineage>
        <taxon>Bacteria</taxon>
        <taxon>Pseudomonadati</taxon>
        <taxon>Calditrichota</taxon>
        <taxon>Calditrichia</taxon>
        <taxon>Calditrichales</taxon>
        <taxon>Calditrichaceae</taxon>
        <taxon>Caldithrix</taxon>
    </lineage>
</organism>
<dbReference type="InterPro" id="IPR050595">
    <property type="entry name" value="Bact_response_regulator"/>
</dbReference>
<feature type="modified residue" description="4-aspartylphosphate" evidence="2">
    <location>
        <position position="52"/>
    </location>
</feature>
<dbReference type="PANTHER" id="PTHR44591:SF3">
    <property type="entry name" value="RESPONSE REGULATORY DOMAIN-CONTAINING PROTEIN"/>
    <property type="match status" value="1"/>
</dbReference>
<reference evidence="4 7" key="2">
    <citation type="submission" date="2016-11" db="EMBL/GenBank/DDBJ databases">
        <title>Genomic analysis of Caldithrix abyssi and proposal of a novel bacterial phylum Caldithrichaeota.</title>
        <authorList>
            <person name="Kublanov I."/>
            <person name="Sigalova O."/>
            <person name="Gavrilov S."/>
            <person name="Lebedinsky A."/>
            <person name="Ivanova N."/>
            <person name="Daum C."/>
            <person name="Reddy T."/>
            <person name="Klenk H.P."/>
            <person name="Goker M."/>
            <person name="Reva O."/>
            <person name="Miroshnichenko M."/>
            <person name="Kyprides N."/>
            <person name="Woyke T."/>
            <person name="Gelfand M."/>
        </authorList>
    </citation>
    <scope>NUCLEOTIDE SEQUENCE [LARGE SCALE GENOMIC DNA]</scope>
    <source>
        <strain evidence="4 7">LF13</strain>
    </source>
</reference>
<evidence type="ECO:0000256" key="2">
    <source>
        <dbReference type="PROSITE-ProRule" id="PRU00169"/>
    </source>
</evidence>
<protein>
    <submittedName>
        <fullName evidence="5">Response regulator receiver protein</fullName>
    </submittedName>
</protein>
<dbReference type="InParanoid" id="H1XYQ3"/>
<proteinExistence type="predicted"/>
<dbReference type="SUPFAM" id="SSF52172">
    <property type="entry name" value="CheY-like"/>
    <property type="match status" value="1"/>
</dbReference>
<dbReference type="RefSeq" id="WP_006927999.1">
    <property type="nucleotide sequence ID" value="NZ_CM001402.1"/>
</dbReference>
<reference evidence="5 6" key="1">
    <citation type="submission" date="2011-09" db="EMBL/GenBank/DDBJ databases">
        <title>The permanent draft genome of Caldithrix abyssi DSM 13497.</title>
        <authorList>
            <consortium name="US DOE Joint Genome Institute (JGI-PGF)"/>
            <person name="Lucas S."/>
            <person name="Han J."/>
            <person name="Lapidus A."/>
            <person name="Bruce D."/>
            <person name="Goodwin L."/>
            <person name="Pitluck S."/>
            <person name="Peters L."/>
            <person name="Kyrpides N."/>
            <person name="Mavromatis K."/>
            <person name="Ivanova N."/>
            <person name="Mikhailova N."/>
            <person name="Chertkov O."/>
            <person name="Detter J.C."/>
            <person name="Tapia R."/>
            <person name="Han C."/>
            <person name="Land M."/>
            <person name="Hauser L."/>
            <person name="Markowitz V."/>
            <person name="Cheng J.-F."/>
            <person name="Hugenholtz P."/>
            <person name="Woyke T."/>
            <person name="Wu D."/>
            <person name="Spring S."/>
            <person name="Brambilla E."/>
            <person name="Klenk H.-P."/>
            <person name="Eisen J.A."/>
        </authorList>
    </citation>
    <scope>NUCLEOTIDE SEQUENCE [LARGE SCALE GENOMIC DNA]</scope>
    <source>
        <strain evidence="5 6">DSM 13497</strain>
    </source>
</reference>
<dbReference type="PANTHER" id="PTHR44591">
    <property type="entry name" value="STRESS RESPONSE REGULATOR PROTEIN 1"/>
    <property type="match status" value="1"/>
</dbReference>
<dbReference type="STRING" id="880073.Cabys_3822"/>
<accession>H1XYQ3</accession>
<dbReference type="Proteomes" id="UP000004671">
    <property type="component" value="Chromosome"/>
</dbReference>
<dbReference type="EMBL" id="CM001402">
    <property type="protein sequence ID" value="EHO40922.1"/>
    <property type="molecule type" value="Genomic_DNA"/>
</dbReference>
<dbReference type="InterPro" id="IPR011006">
    <property type="entry name" value="CheY-like_superfamily"/>
</dbReference>
<keyword evidence="6" id="KW-1185">Reference proteome</keyword>
<keyword evidence="1 2" id="KW-0597">Phosphoprotein</keyword>
<evidence type="ECO:0000259" key="3">
    <source>
        <dbReference type="PROSITE" id="PS50110"/>
    </source>
</evidence>
<sequence length="126" mass="14203">MVKVLVVDDAPDVREMISDFLQMEGYNVVTASNGLEALEVMEKENPQVAVVDIEMPRMNGLEFAKKVLNQNPDFPIVIISAYVEKYSMEYISKIGIKNILRKPIKLVELSKAIKELSNHKPNNSPV</sequence>
<evidence type="ECO:0000313" key="7">
    <source>
        <dbReference type="Proteomes" id="UP000183868"/>
    </source>
</evidence>
<dbReference type="AlphaFoldDB" id="H1XYQ3"/>
<evidence type="ECO:0000256" key="1">
    <source>
        <dbReference type="ARBA" id="ARBA00022553"/>
    </source>
</evidence>
<dbReference type="OrthoDB" id="9802155at2"/>
<name>H1XYQ3_CALAY</name>
<dbReference type="Pfam" id="PF00072">
    <property type="entry name" value="Response_reg"/>
    <property type="match status" value="1"/>
</dbReference>
<dbReference type="KEGG" id="caby:Cabys_3822"/>
<dbReference type="GO" id="GO:0000160">
    <property type="term" value="P:phosphorelay signal transduction system"/>
    <property type="evidence" value="ECO:0007669"/>
    <property type="project" value="InterPro"/>
</dbReference>
<dbReference type="PROSITE" id="PS50110">
    <property type="entry name" value="RESPONSE_REGULATORY"/>
    <property type="match status" value="1"/>
</dbReference>
<dbReference type="EMBL" id="CP018099">
    <property type="protein sequence ID" value="APF20567.1"/>
    <property type="molecule type" value="Genomic_DNA"/>
</dbReference>
<evidence type="ECO:0000313" key="4">
    <source>
        <dbReference type="EMBL" id="APF20567.1"/>
    </source>
</evidence>
<dbReference type="InterPro" id="IPR001789">
    <property type="entry name" value="Sig_transdc_resp-reg_receiver"/>
</dbReference>
<feature type="domain" description="Response regulatory" evidence="3">
    <location>
        <begin position="3"/>
        <end position="117"/>
    </location>
</feature>
<gene>
    <name evidence="4" type="ORF">Cabys_3822</name>
    <name evidence="5" type="ORF">Calab_1297</name>
</gene>
<evidence type="ECO:0000313" key="6">
    <source>
        <dbReference type="Proteomes" id="UP000004671"/>
    </source>
</evidence>
<dbReference type="Proteomes" id="UP000183868">
    <property type="component" value="Chromosome"/>
</dbReference>
<dbReference type="HOGENOM" id="CLU_000445_69_17_0"/>
<dbReference type="eggNOG" id="COG2204">
    <property type="taxonomic scope" value="Bacteria"/>
</dbReference>
<dbReference type="PaxDb" id="880073-Calab_1297"/>
<evidence type="ECO:0000313" key="5">
    <source>
        <dbReference type="EMBL" id="EHO40922.1"/>
    </source>
</evidence>
<dbReference type="Gene3D" id="3.40.50.2300">
    <property type="match status" value="1"/>
</dbReference>
<dbReference type="SMART" id="SM00448">
    <property type="entry name" value="REC"/>
    <property type="match status" value="1"/>
</dbReference>